<name>A0A0C3QUL9_9AGAM</name>
<sequence length="121" mass="13919">MSICGPPEAVISALMQEADKYLILVPYCDVHAHVEHSSCPCLLMDAYPSRLKGIMRRVHQLIEQYERSRNWLDPSLGDCYLEDAWKALDGARDLHKEFEKEWGSVLMECLRPPQNVSSWIS</sequence>
<dbReference type="EMBL" id="KN822957">
    <property type="protein sequence ID" value="KIO32174.1"/>
    <property type="molecule type" value="Genomic_DNA"/>
</dbReference>
<evidence type="ECO:0000313" key="2">
    <source>
        <dbReference type="Proteomes" id="UP000054248"/>
    </source>
</evidence>
<proteinExistence type="predicted"/>
<reference evidence="2" key="2">
    <citation type="submission" date="2015-01" db="EMBL/GenBank/DDBJ databases">
        <title>Evolutionary Origins and Diversification of the Mycorrhizal Mutualists.</title>
        <authorList>
            <consortium name="DOE Joint Genome Institute"/>
            <consortium name="Mycorrhizal Genomics Consortium"/>
            <person name="Kohler A."/>
            <person name="Kuo A."/>
            <person name="Nagy L.G."/>
            <person name="Floudas D."/>
            <person name="Copeland A."/>
            <person name="Barry K.W."/>
            <person name="Cichocki N."/>
            <person name="Veneault-Fourrey C."/>
            <person name="LaButti K."/>
            <person name="Lindquist E.A."/>
            <person name="Lipzen A."/>
            <person name="Lundell T."/>
            <person name="Morin E."/>
            <person name="Murat C."/>
            <person name="Riley R."/>
            <person name="Ohm R."/>
            <person name="Sun H."/>
            <person name="Tunlid A."/>
            <person name="Henrissat B."/>
            <person name="Grigoriev I.V."/>
            <person name="Hibbett D.S."/>
            <person name="Martin F."/>
        </authorList>
    </citation>
    <scope>NUCLEOTIDE SEQUENCE [LARGE SCALE GENOMIC DNA]</scope>
    <source>
        <strain evidence="2">MUT 4182</strain>
    </source>
</reference>
<organism evidence="1 2">
    <name type="scientific">Tulasnella calospora MUT 4182</name>
    <dbReference type="NCBI Taxonomy" id="1051891"/>
    <lineage>
        <taxon>Eukaryota</taxon>
        <taxon>Fungi</taxon>
        <taxon>Dikarya</taxon>
        <taxon>Basidiomycota</taxon>
        <taxon>Agaricomycotina</taxon>
        <taxon>Agaricomycetes</taxon>
        <taxon>Cantharellales</taxon>
        <taxon>Tulasnellaceae</taxon>
        <taxon>Tulasnella</taxon>
    </lineage>
</organism>
<gene>
    <name evidence="1" type="ORF">M407DRAFT_18978</name>
</gene>
<dbReference type="HOGENOM" id="CLU_2039784_0_0_1"/>
<keyword evidence="2" id="KW-1185">Reference proteome</keyword>
<dbReference type="Proteomes" id="UP000054248">
    <property type="component" value="Unassembled WGS sequence"/>
</dbReference>
<evidence type="ECO:0000313" key="1">
    <source>
        <dbReference type="EMBL" id="KIO32174.1"/>
    </source>
</evidence>
<protein>
    <submittedName>
        <fullName evidence="1">Uncharacterized protein</fullName>
    </submittedName>
</protein>
<dbReference type="AlphaFoldDB" id="A0A0C3QUL9"/>
<accession>A0A0C3QUL9</accession>
<reference evidence="1 2" key="1">
    <citation type="submission" date="2014-04" db="EMBL/GenBank/DDBJ databases">
        <authorList>
            <consortium name="DOE Joint Genome Institute"/>
            <person name="Kuo A."/>
            <person name="Girlanda M."/>
            <person name="Perotto S."/>
            <person name="Kohler A."/>
            <person name="Nagy L.G."/>
            <person name="Floudas D."/>
            <person name="Copeland A."/>
            <person name="Barry K.W."/>
            <person name="Cichocki N."/>
            <person name="Veneault-Fourrey C."/>
            <person name="LaButti K."/>
            <person name="Lindquist E.A."/>
            <person name="Lipzen A."/>
            <person name="Lundell T."/>
            <person name="Morin E."/>
            <person name="Murat C."/>
            <person name="Sun H."/>
            <person name="Tunlid A."/>
            <person name="Henrissat B."/>
            <person name="Grigoriev I.V."/>
            <person name="Hibbett D.S."/>
            <person name="Martin F."/>
            <person name="Nordberg H.P."/>
            <person name="Cantor M.N."/>
            <person name="Hua S.X."/>
        </authorList>
    </citation>
    <scope>NUCLEOTIDE SEQUENCE [LARGE SCALE GENOMIC DNA]</scope>
    <source>
        <strain evidence="1 2">MUT 4182</strain>
    </source>
</reference>